<name>A0A2W4Z2S1_9SPHN</name>
<accession>A0A2W4Z2S1</accession>
<dbReference type="Proteomes" id="UP000249555">
    <property type="component" value="Unassembled WGS sequence"/>
</dbReference>
<keyword evidence="2" id="KW-1133">Transmembrane helix</keyword>
<evidence type="ECO:0000256" key="1">
    <source>
        <dbReference type="SAM" id="Coils"/>
    </source>
</evidence>
<comment type="caution">
    <text evidence="3">The sequence shown here is derived from an EMBL/GenBank/DDBJ whole genome shotgun (WGS) entry which is preliminary data.</text>
</comment>
<keyword evidence="2" id="KW-0812">Transmembrane</keyword>
<evidence type="ECO:0000256" key="2">
    <source>
        <dbReference type="SAM" id="Phobius"/>
    </source>
</evidence>
<keyword evidence="2" id="KW-0472">Membrane</keyword>
<feature type="coiled-coil region" evidence="1">
    <location>
        <begin position="58"/>
        <end position="85"/>
    </location>
</feature>
<sequence>MGWGGPGFVLAIIAITTIGWIANNWIRTKHGYPPSDDWGNTMNWGGSQKQDPAGERKVELLSSENERLTGQVSRLEERIAVLERIATDPAERTAREIEALRHR</sequence>
<keyword evidence="1" id="KW-0175">Coiled coil</keyword>
<evidence type="ECO:0000313" key="3">
    <source>
        <dbReference type="EMBL" id="PZO74752.1"/>
    </source>
</evidence>
<gene>
    <name evidence="3" type="ORF">DI640_05615</name>
</gene>
<protein>
    <submittedName>
        <fullName evidence="3">Uncharacterized protein</fullName>
    </submittedName>
</protein>
<proteinExistence type="predicted"/>
<feature type="transmembrane region" description="Helical" evidence="2">
    <location>
        <begin position="6"/>
        <end position="26"/>
    </location>
</feature>
<dbReference type="AlphaFoldDB" id="A0A2W4Z2S1"/>
<evidence type="ECO:0000313" key="4">
    <source>
        <dbReference type="Proteomes" id="UP000249555"/>
    </source>
</evidence>
<reference evidence="3 4" key="1">
    <citation type="submission" date="2017-08" db="EMBL/GenBank/DDBJ databases">
        <title>Infants hospitalized years apart are colonized by the same room-sourced microbial strains.</title>
        <authorList>
            <person name="Brooks B."/>
            <person name="Olm M.R."/>
            <person name="Firek B.A."/>
            <person name="Baker R."/>
            <person name="Thomas B.C."/>
            <person name="Morowitz M.J."/>
            <person name="Banfield J.F."/>
        </authorList>
    </citation>
    <scope>NUCLEOTIDE SEQUENCE [LARGE SCALE GENOMIC DNA]</scope>
    <source>
        <strain evidence="3">S2_018_000_R3_119</strain>
    </source>
</reference>
<organism evidence="3 4">
    <name type="scientific">Sphingomonas taxi</name>
    <dbReference type="NCBI Taxonomy" id="1549858"/>
    <lineage>
        <taxon>Bacteria</taxon>
        <taxon>Pseudomonadati</taxon>
        <taxon>Pseudomonadota</taxon>
        <taxon>Alphaproteobacteria</taxon>
        <taxon>Sphingomonadales</taxon>
        <taxon>Sphingomonadaceae</taxon>
        <taxon>Sphingomonas</taxon>
    </lineage>
</organism>
<dbReference type="EMBL" id="QFMX01000005">
    <property type="protein sequence ID" value="PZO74752.1"/>
    <property type="molecule type" value="Genomic_DNA"/>
</dbReference>